<dbReference type="InterPro" id="IPR027417">
    <property type="entry name" value="P-loop_NTPase"/>
</dbReference>
<dbReference type="SUPFAM" id="SSF52540">
    <property type="entry name" value="P-loop containing nucleoside triphosphate hydrolases"/>
    <property type="match status" value="1"/>
</dbReference>
<sequence>MSKENITPAQQLIINQTATTLDRLSHIQNLAGESALHFPAVKTFSTSRRFSFLNAPEYKILRKGTTVIGGEASSGKTTLALQLAIDMMLQSPDLSLLFYTLDESIERAKRKILSLLLANQDLLPKDKHGKRYNIAFDPLTQELQDILKEPSQQAILKRIHLSNDAYFLDPTHNGFHQAIAHVGAYRTIIIVDYLQLLPKANHIHNLRENFNASLAYLKDQINKLNANPQNEMLLLLLSQVTRGASQSTFNFRETSEIENIADSAIVLEYDSQPKSQPTGRGKEKVIALSRTLRLIKNKDGAKATFQAIMASDIPFFSHIDIANQRYTDSSSTFKVTSR</sequence>
<reference evidence="2" key="1">
    <citation type="submission" date="2020-03" db="EMBL/GenBank/DDBJ databases">
        <title>Spirochaetal bacteria isolated from arthropods constitute a novel genus Entomospira genus novum within the order Spirochaetales.</title>
        <authorList>
            <person name="Grana-Miraglia L."/>
            <person name="Sikutova S."/>
            <person name="Fingerle V."/>
            <person name="Sing A."/>
            <person name="Castillo-Ramirez S."/>
            <person name="Margos G."/>
            <person name="Rudolf I."/>
        </authorList>
    </citation>
    <scope>NUCLEOTIDE SEQUENCE</scope>
    <source>
        <strain evidence="2">BR149</strain>
    </source>
</reference>
<dbReference type="Gene3D" id="3.40.50.300">
    <property type="entry name" value="P-loop containing nucleotide triphosphate hydrolases"/>
    <property type="match status" value="1"/>
</dbReference>
<gene>
    <name evidence="2" type="ORF">HCT48_08135</name>
</gene>
<dbReference type="GO" id="GO:0005524">
    <property type="term" value="F:ATP binding"/>
    <property type="evidence" value="ECO:0007669"/>
    <property type="project" value="InterPro"/>
</dbReference>
<organism evidence="2 3">
    <name type="scientific">Entomospira culicis</name>
    <dbReference type="NCBI Taxonomy" id="2719989"/>
    <lineage>
        <taxon>Bacteria</taxon>
        <taxon>Pseudomonadati</taxon>
        <taxon>Spirochaetota</taxon>
        <taxon>Spirochaetia</taxon>
        <taxon>Spirochaetales</taxon>
        <taxon>Spirochaetaceae</taxon>
        <taxon>Entomospira</taxon>
    </lineage>
</organism>
<keyword evidence="3" id="KW-1185">Reference proteome</keyword>
<dbReference type="RefSeq" id="WP_167696466.1">
    <property type="nucleotide sequence ID" value="NZ_CP118182.1"/>
</dbReference>
<evidence type="ECO:0000313" key="2">
    <source>
        <dbReference type="EMBL" id="NIZ70175.1"/>
    </source>
</evidence>
<dbReference type="Proteomes" id="UP000778951">
    <property type="component" value="Unassembled WGS sequence"/>
</dbReference>
<dbReference type="EMBL" id="JAATLM010000002">
    <property type="protein sequence ID" value="NIZ70175.1"/>
    <property type="molecule type" value="Genomic_DNA"/>
</dbReference>
<dbReference type="InterPro" id="IPR007694">
    <property type="entry name" value="DNA_helicase_DnaB-like_C"/>
</dbReference>
<proteinExistence type="predicted"/>
<protein>
    <recommendedName>
        <fullName evidence="1">SF4 helicase domain-containing protein</fullName>
    </recommendedName>
</protein>
<dbReference type="Pfam" id="PF03796">
    <property type="entry name" value="DnaB_C"/>
    <property type="match status" value="1"/>
</dbReference>
<evidence type="ECO:0000259" key="1">
    <source>
        <dbReference type="Pfam" id="PF03796"/>
    </source>
</evidence>
<dbReference type="GO" id="GO:0006260">
    <property type="term" value="P:DNA replication"/>
    <property type="evidence" value="ECO:0007669"/>
    <property type="project" value="InterPro"/>
</dbReference>
<dbReference type="AlphaFoldDB" id="A0A968KVI7"/>
<comment type="caution">
    <text evidence="2">The sequence shown here is derived from an EMBL/GenBank/DDBJ whole genome shotgun (WGS) entry which is preliminary data.</text>
</comment>
<feature type="domain" description="SF4 helicase" evidence="1">
    <location>
        <begin position="66"/>
        <end position="308"/>
    </location>
</feature>
<evidence type="ECO:0000313" key="3">
    <source>
        <dbReference type="Proteomes" id="UP000778951"/>
    </source>
</evidence>
<name>A0A968KVI7_9SPIO</name>
<dbReference type="GO" id="GO:0003678">
    <property type="term" value="F:DNA helicase activity"/>
    <property type="evidence" value="ECO:0007669"/>
    <property type="project" value="InterPro"/>
</dbReference>
<accession>A0A968KVI7</accession>